<dbReference type="Proteomes" id="UP000694871">
    <property type="component" value="Unplaced"/>
</dbReference>
<keyword evidence="2" id="KW-1185">Reference proteome</keyword>
<feature type="region of interest" description="Disordered" evidence="1">
    <location>
        <begin position="38"/>
        <end position="70"/>
    </location>
</feature>
<name>A0ABM1L2Q4_GEKJA</name>
<accession>A0ABM1L2Q4</accession>
<evidence type="ECO:0000313" key="2">
    <source>
        <dbReference type="Proteomes" id="UP000694871"/>
    </source>
</evidence>
<protein>
    <submittedName>
        <fullName evidence="3">Uncharacterized protein C14orf142 homolog</fullName>
    </submittedName>
</protein>
<dbReference type="RefSeq" id="XP_015280241.1">
    <property type="nucleotide sequence ID" value="XM_015424755.1"/>
</dbReference>
<evidence type="ECO:0000256" key="1">
    <source>
        <dbReference type="SAM" id="MobiDB-lite"/>
    </source>
</evidence>
<organism evidence="2 3">
    <name type="scientific">Gekko japonicus</name>
    <name type="common">Schlegel's Japanese gecko</name>
    <dbReference type="NCBI Taxonomy" id="146911"/>
    <lineage>
        <taxon>Eukaryota</taxon>
        <taxon>Metazoa</taxon>
        <taxon>Chordata</taxon>
        <taxon>Craniata</taxon>
        <taxon>Vertebrata</taxon>
        <taxon>Euteleostomi</taxon>
        <taxon>Lepidosauria</taxon>
        <taxon>Squamata</taxon>
        <taxon>Bifurcata</taxon>
        <taxon>Gekkota</taxon>
        <taxon>Gekkonidae</taxon>
        <taxon>Gekkoninae</taxon>
        <taxon>Gekko</taxon>
    </lineage>
</organism>
<sequence>MELRGELTGRDGLKRQLRVCCQPQGDLRGLLSGLVQEEDIGEEDEDEEENHVNAKPCGDGPPLKRTKTHS</sequence>
<proteinExistence type="predicted"/>
<evidence type="ECO:0000313" key="3">
    <source>
        <dbReference type="RefSeq" id="XP_015280241.1"/>
    </source>
</evidence>
<feature type="compositionally biased region" description="Acidic residues" evidence="1">
    <location>
        <begin position="38"/>
        <end position="49"/>
    </location>
</feature>
<gene>
    <name evidence="3" type="primary">LOC107121764</name>
</gene>
<reference evidence="3" key="1">
    <citation type="submission" date="2025-08" db="UniProtKB">
        <authorList>
            <consortium name="RefSeq"/>
        </authorList>
    </citation>
    <scope>IDENTIFICATION</scope>
</reference>
<dbReference type="GeneID" id="107121764"/>